<sequence>MSSVAGTEASTAGSDSVFHSSRDELRRIFAQARGVEPKEGIDGPIFWIEPPEEKRHNEVVDEELRSFTARGPEDDLGGLPSTVRSSTPVSDPPPYNDLDLQYTIEDIPPWPMCILLGFQHYLTMFGATVALPLILSGPLCVGENNVAKGQLISTIFFVSGLSTLMQTTIGIRLPIVQGGTYTFLVPTFAILSLEKWSCPAEGEEGFGEDETWQQRLRESGEVVLSVRVLRERDMAAEAEGGFGEDETWQQRLREIQGAIMVSALFQVFIGFSGLIGIMLRFIGPLAIAPTIALVGLSLFEPAANFCGVQWGIAVFTIFLVLLFSQYLSNYKAPAIGWRKGRCGVIWWPVFKLFPVILAIICAWILSAILTAAGAYTDDPSNPQYLARTDARTSVLNDSPWFYFPYPGQWGIPTVSAAGVFGMLAGVLASMIESVGDYYACARLSGAPPPPIHAINRGIGMEGIGCLLAGIWGSGNGTTSYSENIGAIGITKVGSRRVIQVGGIIMIVLAVFGKFGALFTTIPDPIIGGLFCCTFGMVTAVGISNLRHVDLNSSRNLFILGFSLIFGLVLPSWLNKNPGAINTGVPALDQVLTVILSTNMAVGGLIGLILDNTIPGTLEQRGMLEWRGIEDDHPEYGRYMDGYNFPFGMNLIRKVACFSHIPFCPTFHEDFLTFITCGMKKRARTNADVSVPDDKPYVVDVTADDSGMNSMIGDRLHNHHLSNADFENEIPGSTPVRTSVL</sequence>
<reference evidence="9" key="2">
    <citation type="submission" date="2025-08" db="UniProtKB">
        <authorList>
            <consortium name="RefSeq"/>
        </authorList>
    </citation>
    <scope>IDENTIFICATION</scope>
    <source>
        <strain evidence="9">S238N-H82</strain>
        <tissue evidence="9">Testes</tissue>
    </source>
</reference>
<dbReference type="GeneID" id="118425042"/>
<feature type="transmembrane region" description="Helical" evidence="7">
    <location>
        <begin position="556"/>
        <end position="573"/>
    </location>
</feature>
<dbReference type="Proteomes" id="UP000001554">
    <property type="component" value="Chromosome 10"/>
</dbReference>
<evidence type="ECO:0000256" key="7">
    <source>
        <dbReference type="SAM" id="Phobius"/>
    </source>
</evidence>
<evidence type="ECO:0000256" key="2">
    <source>
        <dbReference type="ARBA" id="ARBA00008821"/>
    </source>
</evidence>
<dbReference type="KEGG" id="bfo:118425042"/>
<dbReference type="OrthoDB" id="1641903at2759"/>
<comment type="similarity">
    <text evidence="2">Belongs to the nucleobase:cation symporter-2 (NCS2) (TC 2.A.40) family.</text>
</comment>
<organism evidence="8 9">
    <name type="scientific">Branchiostoma floridae</name>
    <name type="common">Florida lancelet</name>
    <name type="synonym">Amphioxus</name>
    <dbReference type="NCBI Taxonomy" id="7739"/>
    <lineage>
        <taxon>Eukaryota</taxon>
        <taxon>Metazoa</taxon>
        <taxon>Chordata</taxon>
        <taxon>Cephalochordata</taxon>
        <taxon>Leptocardii</taxon>
        <taxon>Amphioxiformes</taxon>
        <taxon>Branchiostomatidae</taxon>
        <taxon>Branchiostoma</taxon>
    </lineage>
</organism>
<evidence type="ECO:0000256" key="5">
    <source>
        <dbReference type="ARBA" id="ARBA00023136"/>
    </source>
</evidence>
<keyword evidence="4 7" id="KW-1133">Transmembrane helix</keyword>
<keyword evidence="3 7" id="KW-0812">Transmembrane</keyword>
<comment type="subcellular location">
    <subcellularLocation>
        <location evidence="1">Membrane</location>
        <topology evidence="1">Multi-pass membrane protein</topology>
    </subcellularLocation>
</comment>
<accession>A0A9J7N4G8</accession>
<feature type="transmembrane region" description="Helical" evidence="7">
    <location>
        <begin position="258"/>
        <end position="282"/>
    </location>
</feature>
<dbReference type="GO" id="GO:0016020">
    <property type="term" value="C:membrane"/>
    <property type="evidence" value="ECO:0007669"/>
    <property type="project" value="UniProtKB-SubCell"/>
</dbReference>
<feature type="transmembrane region" description="Helical" evidence="7">
    <location>
        <begin position="409"/>
        <end position="428"/>
    </location>
</feature>
<evidence type="ECO:0000256" key="3">
    <source>
        <dbReference type="ARBA" id="ARBA00022692"/>
    </source>
</evidence>
<evidence type="ECO:0000256" key="6">
    <source>
        <dbReference type="SAM" id="MobiDB-lite"/>
    </source>
</evidence>
<protein>
    <submittedName>
        <fullName evidence="9">Solute carrier family 23 member 1-like</fullName>
    </submittedName>
</protein>
<feature type="region of interest" description="Disordered" evidence="6">
    <location>
        <begin position="69"/>
        <end position="95"/>
    </location>
</feature>
<dbReference type="GO" id="GO:0022857">
    <property type="term" value="F:transmembrane transporter activity"/>
    <property type="evidence" value="ECO:0007669"/>
    <property type="project" value="InterPro"/>
</dbReference>
<feature type="transmembrane region" description="Helical" evidence="7">
    <location>
        <begin position="525"/>
        <end position="544"/>
    </location>
</feature>
<evidence type="ECO:0000256" key="1">
    <source>
        <dbReference type="ARBA" id="ARBA00004141"/>
    </source>
</evidence>
<dbReference type="PANTHER" id="PTHR11119">
    <property type="entry name" value="XANTHINE-URACIL / VITAMIN C PERMEASE FAMILY MEMBER"/>
    <property type="match status" value="1"/>
</dbReference>
<gene>
    <name evidence="9" type="primary">LOC118425042</name>
</gene>
<dbReference type="OMA" id="CCAPWIS"/>
<name>A0A9J7N4G8_BRAFL</name>
<feature type="transmembrane region" description="Helical" evidence="7">
    <location>
        <begin position="593"/>
        <end position="613"/>
    </location>
</feature>
<feature type="transmembrane region" description="Helical" evidence="7">
    <location>
        <begin position="302"/>
        <end position="323"/>
    </location>
</feature>
<dbReference type="AlphaFoldDB" id="A0A9J7N4G8"/>
<dbReference type="Pfam" id="PF00860">
    <property type="entry name" value="Xan_ur_permease"/>
    <property type="match status" value="1"/>
</dbReference>
<feature type="transmembrane region" description="Helical" evidence="7">
    <location>
        <begin position="497"/>
        <end position="519"/>
    </location>
</feature>
<keyword evidence="5 7" id="KW-0472">Membrane</keyword>
<proteinExistence type="inferred from homology"/>
<feature type="transmembrane region" description="Helical" evidence="7">
    <location>
        <begin position="344"/>
        <end position="375"/>
    </location>
</feature>
<dbReference type="RefSeq" id="XP_035689750.1">
    <property type="nucleotide sequence ID" value="XM_035833857.1"/>
</dbReference>
<evidence type="ECO:0000313" key="8">
    <source>
        <dbReference type="Proteomes" id="UP000001554"/>
    </source>
</evidence>
<reference evidence="8" key="1">
    <citation type="journal article" date="2020" name="Nat. Ecol. Evol.">
        <title>Deeply conserved synteny resolves early events in vertebrate evolution.</title>
        <authorList>
            <person name="Simakov O."/>
            <person name="Marletaz F."/>
            <person name="Yue J.X."/>
            <person name="O'Connell B."/>
            <person name="Jenkins J."/>
            <person name="Brandt A."/>
            <person name="Calef R."/>
            <person name="Tung C.H."/>
            <person name="Huang T.K."/>
            <person name="Schmutz J."/>
            <person name="Satoh N."/>
            <person name="Yu J.K."/>
            <person name="Putnam N.H."/>
            <person name="Green R.E."/>
            <person name="Rokhsar D.S."/>
        </authorList>
    </citation>
    <scope>NUCLEOTIDE SEQUENCE [LARGE SCALE GENOMIC DNA]</scope>
    <source>
        <strain evidence="8">S238N-H82</strain>
    </source>
</reference>
<dbReference type="InterPro" id="IPR006043">
    <property type="entry name" value="NCS2"/>
</dbReference>
<evidence type="ECO:0000256" key="4">
    <source>
        <dbReference type="ARBA" id="ARBA00022989"/>
    </source>
</evidence>
<keyword evidence="8" id="KW-1185">Reference proteome</keyword>
<evidence type="ECO:0000313" key="9">
    <source>
        <dbReference type="RefSeq" id="XP_035689750.1"/>
    </source>
</evidence>